<dbReference type="InterPro" id="IPR009071">
    <property type="entry name" value="HMG_box_dom"/>
</dbReference>
<dbReference type="Gene3D" id="1.10.150.50">
    <property type="entry name" value="Transcription Factor, Ets-1"/>
    <property type="match status" value="1"/>
</dbReference>
<dbReference type="SUPFAM" id="SSF47769">
    <property type="entry name" value="SAM/Pointed domain"/>
    <property type="match status" value="1"/>
</dbReference>
<evidence type="ECO:0000256" key="4">
    <source>
        <dbReference type="SAM" id="MobiDB-lite"/>
    </source>
</evidence>
<dbReference type="EMBL" id="CAJVPI010001972">
    <property type="protein sequence ID" value="CAG8632402.1"/>
    <property type="molecule type" value="Genomic_DNA"/>
</dbReference>
<evidence type="ECO:0000313" key="7">
    <source>
        <dbReference type="Proteomes" id="UP000789739"/>
    </source>
</evidence>
<evidence type="ECO:0000259" key="5">
    <source>
        <dbReference type="PROSITE" id="PS50118"/>
    </source>
</evidence>
<dbReference type="SMART" id="SM00454">
    <property type="entry name" value="SAM"/>
    <property type="match status" value="1"/>
</dbReference>
<dbReference type="PANTHER" id="PTHR46040">
    <property type="entry name" value="HIGH MOBILITY GROUP PROTEIN 2"/>
    <property type="match status" value="1"/>
</dbReference>
<feature type="region of interest" description="Disordered" evidence="4">
    <location>
        <begin position="323"/>
        <end position="392"/>
    </location>
</feature>
<dbReference type="GO" id="GO:0003677">
    <property type="term" value="F:DNA binding"/>
    <property type="evidence" value="ECO:0007669"/>
    <property type="project" value="UniProtKB-UniRule"/>
</dbReference>
<dbReference type="PROSITE" id="PS50118">
    <property type="entry name" value="HMG_BOX_2"/>
    <property type="match status" value="1"/>
</dbReference>
<feature type="domain" description="HMG box" evidence="5">
    <location>
        <begin position="158"/>
        <end position="224"/>
    </location>
</feature>
<dbReference type="InterPro" id="IPR001660">
    <property type="entry name" value="SAM"/>
</dbReference>
<dbReference type="OrthoDB" id="1919336at2759"/>
<gene>
    <name evidence="6" type="ORF">PBRASI_LOCUS9326</name>
</gene>
<organism evidence="6 7">
    <name type="scientific">Paraglomus brasilianum</name>
    <dbReference type="NCBI Taxonomy" id="144538"/>
    <lineage>
        <taxon>Eukaryota</taxon>
        <taxon>Fungi</taxon>
        <taxon>Fungi incertae sedis</taxon>
        <taxon>Mucoromycota</taxon>
        <taxon>Glomeromycotina</taxon>
        <taxon>Glomeromycetes</taxon>
        <taxon>Paraglomerales</taxon>
        <taxon>Paraglomeraceae</taxon>
        <taxon>Paraglomus</taxon>
    </lineage>
</organism>
<feature type="DNA-binding region" description="HMG box" evidence="3">
    <location>
        <begin position="158"/>
        <end position="224"/>
    </location>
</feature>
<keyword evidence="7" id="KW-1185">Reference proteome</keyword>
<feature type="compositionally biased region" description="Low complexity" evidence="4">
    <location>
        <begin position="335"/>
        <end position="376"/>
    </location>
</feature>
<reference evidence="6" key="1">
    <citation type="submission" date="2021-06" db="EMBL/GenBank/DDBJ databases">
        <authorList>
            <person name="Kallberg Y."/>
            <person name="Tangrot J."/>
            <person name="Rosling A."/>
        </authorList>
    </citation>
    <scope>NUCLEOTIDE SEQUENCE</scope>
    <source>
        <strain evidence="6">BR232B</strain>
    </source>
</reference>
<dbReference type="Gene3D" id="1.10.30.10">
    <property type="entry name" value="High mobility group box domain"/>
    <property type="match status" value="1"/>
</dbReference>
<accession>A0A9N9DDL8</accession>
<dbReference type="SMART" id="SM00398">
    <property type="entry name" value="HMG"/>
    <property type="match status" value="1"/>
</dbReference>
<evidence type="ECO:0000256" key="2">
    <source>
        <dbReference type="ARBA" id="ARBA00023242"/>
    </source>
</evidence>
<evidence type="ECO:0000313" key="6">
    <source>
        <dbReference type="EMBL" id="CAG8632402.1"/>
    </source>
</evidence>
<evidence type="ECO:0000256" key="3">
    <source>
        <dbReference type="PROSITE-ProRule" id="PRU00267"/>
    </source>
</evidence>
<keyword evidence="2 3" id="KW-0539">Nucleus</keyword>
<comment type="caution">
    <text evidence="6">The sequence shown here is derived from an EMBL/GenBank/DDBJ whole genome shotgun (WGS) entry which is preliminary data.</text>
</comment>
<protein>
    <submittedName>
        <fullName evidence="6">390_t:CDS:1</fullName>
    </submittedName>
</protein>
<evidence type="ECO:0000256" key="1">
    <source>
        <dbReference type="ARBA" id="ARBA00023125"/>
    </source>
</evidence>
<dbReference type="InterPro" id="IPR051965">
    <property type="entry name" value="ChromReg_NeuronalGeneExpr"/>
</dbReference>
<dbReference type="InterPro" id="IPR013761">
    <property type="entry name" value="SAM/pointed_sf"/>
</dbReference>
<proteinExistence type="predicted"/>
<dbReference type="GO" id="GO:0010468">
    <property type="term" value="P:regulation of gene expression"/>
    <property type="evidence" value="ECO:0007669"/>
    <property type="project" value="TreeGrafter"/>
</dbReference>
<dbReference type="Pfam" id="PF00536">
    <property type="entry name" value="SAM_1"/>
    <property type="match status" value="1"/>
</dbReference>
<dbReference type="SUPFAM" id="SSF47095">
    <property type="entry name" value="HMG-box"/>
    <property type="match status" value="1"/>
</dbReference>
<dbReference type="Pfam" id="PF00505">
    <property type="entry name" value="HMG_box"/>
    <property type="match status" value="1"/>
</dbReference>
<feature type="region of interest" description="Disordered" evidence="4">
    <location>
        <begin position="117"/>
        <end position="162"/>
    </location>
</feature>
<sequence length="392" mass="44158">MSNAPELSNVRDFLKKVNLLEYYGRFVAEGFDDLTSIMEVTEADLEAMDVKRGHRRRLQREIATVKGYPHITSLSSIVGTDSLTNNPAFSNDNSQIQNIPLQSKQLYVNETSLNNQIQPVSLPKRQETQANGPPPKPPEPTSSKRKYRRHPKRDRHAPVKPASAYVMFAHRVREQYQGQNLSFPEMAKIVGERWKNVPSAEKEAIEKDAAAAKSKYLAELEIYKNSDAWKQYQIYLRQFYDNDNGKPDRDRKRAHTLRFKSERFPGPEHSTSTNFPATQATPINYQSNIPNNECNVLNNRSNSIFSYQAANCNQHKECTNFHPDGSHNGRRKDSSNNLNTNASASTPTSDSTISSNGSASTTITTATTSTTSTTSTMPSMFQSRRTNDSRGN</sequence>
<name>A0A9N9DDL8_9GLOM</name>
<keyword evidence="1 3" id="KW-0238">DNA-binding</keyword>
<dbReference type="PANTHER" id="PTHR46040:SF3">
    <property type="entry name" value="HIGH MOBILITY GROUP PROTEIN 2"/>
    <property type="match status" value="1"/>
</dbReference>
<feature type="compositionally biased region" description="Basic residues" evidence="4">
    <location>
        <begin position="143"/>
        <end position="155"/>
    </location>
</feature>
<dbReference type="InterPro" id="IPR036910">
    <property type="entry name" value="HMG_box_dom_sf"/>
</dbReference>
<feature type="compositionally biased region" description="Basic and acidic residues" evidence="4">
    <location>
        <begin position="323"/>
        <end position="334"/>
    </location>
</feature>
<dbReference type="GO" id="GO:0005634">
    <property type="term" value="C:nucleus"/>
    <property type="evidence" value="ECO:0007669"/>
    <property type="project" value="UniProtKB-UniRule"/>
</dbReference>
<dbReference type="AlphaFoldDB" id="A0A9N9DDL8"/>
<dbReference type="Proteomes" id="UP000789739">
    <property type="component" value="Unassembled WGS sequence"/>
</dbReference>